<name>A0A8J4GV48_9CHLO</name>
<feature type="region of interest" description="Disordered" evidence="1">
    <location>
        <begin position="290"/>
        <end position="320"/>
    </location>
</feature>
<evidence type="ECO:0008006" key="6">
    <source>
        <dbReference type="Google" id="ProtNLM"/>
    </source>
</evidence>
<proteinExistence type="predicted"/>
<feature type="region of interest" description="Disordered" evidence="1">
    <location>
        <begin position="248"/>
        <end position="270"/>
    </location>
</feature>
<feature type="compositionally biased region" description="Polar residues" evidence="1">
    <location>
        <begin position="1339"/>
        <end position="1352"/>
    </location>
</feature>
<feature type="compositionally biased region" description="Low complexity" evidence="1">
    <location>
        <begin position="404"/>
        <end position="416"/>
    </location>
</feature>
<feature type="compositionally biased region" description="Low complexity" evidence="1">
    <location>
        <begin position="988"/>
        <end position="1003"/>
    </location>
</feature>
<feature type="compositionally biased region" description="Gly residues" evidence="1">
    <location>
        <begin position="637"/>
        <end position="646"/>
    </location>
</feature>
<feature type="region of interest" description="Disordered" evidence="1">
    <location>
        <begin position="857"/>
        <end position="885"/>
    </location>
</feature>
<feature type="region of interest" description="Disordered" evidence="1">
    <location>
        <begin position="400"/>
        <end position="536"/>
    </location>
</feature>
<feature type="compositionally biased region" description="Low complexity" evidence="1">
    <location>
        <begin position="494"/>
        <end position="523"/>
    </location>
</feature>
<feature type="region of interest" description="Disordered" evidence="1">
    <location>
        <begin position="721"/>
        <end position="798"/>
    </location>
</feature>
<dbReference type="Proteomes" id="UP000722791">
    <property type="component" value="Unassembled WGS sequence"/>
</dbReference>
<evidence type="ECO:0000313" key="5">
    <source>
        <dbReference type="Proteomes" id="UP000747110"/>
    </source>
</evidence>
<evidence type="ECO:0000313" key="4">
    <source>
        <dbReference type="Proteomes" id="UP000722791"/>
    </source>
</evidence>
<keyword evidence="5" id="KW-1185">Reference proteome</keyword>
<feature type="compositionally biased region" description="Polar residues" evidence="1">
    <location>
        <begin position="251"/>
        <end position="261"/>
    </location>
</feature>
<feature type="compositionally biased region" description="Low complexity" evidence="1">
    <location>
        <begin position="1061"/>
        <end position="1072"/>
    </location>
</feature>
<protein>
    <recommendedName>
        <fullName evidence="6">J domain-containing protein</fullName>
    </recommendedName>
</protein>
<feature type="region of interest" description="Disordered" evidence="1">
    <location>
        <begin position="1026"/>
        <end position="1110"/>
    </location>
</feature>
<feature type="compositionally biased region" description="Low complexity" evidence="1">
    <location>
        <begin position="557"/>
        <end position="568"/>
    </location>
</feature>
<feature type="compositionally biased region" description="Polar residues" evidence="1">
    <location>
        <begin position="658"/>
        <end position="669"/>
    </location>
</feature>
<feature type="region of interest" description="Disordered" evidence="1">
    <location>
        <begin position="1284"/>
        <end position="1362"/>
    </location>
</feature>
<sequence length="1718" mass="180711">MAIRLVCFATAKAEELSRSDRELHALAVRAFSLARSVSLPDITPCRANPDAINDAIQKDLSITKFPGGDHPAQVVDSRKTEENHPCIAVLDRSNQNGTDETLSMSSCKRTRLNDSLQAPLLSDLAQPAGFVQRGDLPLSKMPIDNLFRLIPQLDPVLTLSSASQCVSLGIAAPATCGQPASVADPAQANRQPSHKRVQGLCAVNLSNGSWRAMLRTDAPTAAGKLFHPENAAPAVLLDGVLPSSHADKVRSSSIFSHQQHQGARKRERNGQRLDLQQFSQRGWTTWQTEQLQGRWGHGPKSQRHRSYHRNHSHNYHHDNHQERRILQERKRAPMYANQKQFGMVPLEADTMCEMRLEDKWRYSGKKQRLQEPVAATGQWRATCSSRVAWDQPWKWRLPDETPKQQRTQQQQSQEQQRAVPHCAAVTQQPELRNGPNGTPQHLGQGLDAPTSGMAGMRTSESTAACAEREGRNWPLPPKSTSSASAKGQPHGSIDMGAEDAAAPAAMGAPGWSSAARAEAAGEGTNSAAIPEASADPSKVQLPAFAVCMADGYGWQQEQKLQKQQQQLQGSGARQHSLPPLPPPPPPPLPQLEQKTAAQASKNLDLARDDCCRGHEAVFVKAPHDSGCDRPQPAATPHGGGCGGGSGAAAVTTEEQARTDSTQDVESSLKQVHKQKDKQKGRQRGKRKARGNEKAVTEVVAADSGGSVGAVDAAANADRIGKTDDATSCGRKAHKKGVKKRVKTPTRPAPSPRTLDVPVDKRSRHRERNQQAGSPSNTPLTRSRMAAAQRVDSPTAKTGCGMSVGTAGHVEHKDFCRASAAAPAAEKANPVMADAREKAVEVPIVKVMAESTSVSSAAAGTMQEQAAAPPSTPSQSRAAAVNARKPDVEMRDVVAEGGKVAPVWDKAEEEMNPFRHSTTSVTEPGSHGSPMTRLSEPCSPHGVGTANVAVRRRSQRTASASVAGSFSETKPASPGEPCLGRTRGRNARASGPGAASEATTTTTTPAATAAVATASAAAVTLGSPTTAKTKRHLVSPKEHLASSDDAARVRASVPEPVGSGEAATAAAVATGTTRSHSGPSPGKINVAGDRNQSAANGPNADGGAPHTDSCVSDFGIQTTEAALGAAATAATAEHVRPQQEPAPGPCHLQKHGREFQAHFTAQVPPIAASTQPAGRAAPSLARGSAPGPTAAPLDGKPERRYRPVAPARRPRAAASNLPSTHAELAAVAAALLASQLVAGFNEGSAGNAAHGTAVGVTAAATDATASPSTVMDEAVPEVMMSDAAGQEDDTAAAVPREANRPTGSGAVRRPSPDPVAMPSNTPHCCRDAAAELPSRAPSISDGSYSVHSNISNRDTPHGCREAGGIAEGHQAGTCSTVTDSWASHPDTGAAAEPGAGVVKASRGPQHPAVGSNIGGYPSQRWPFSDTATSPIRQAVPEVYMAPCPAAKPSEGTAAAAMAAAAAGIAAEPEFKSGLWHTASACGMGEDGDGELSRRNSCACESHGEYRVRVPEGDGGNASGNNEGMGSHGAGDGRFEGPAGAAAARESNGGDGAGQGQEEEDAGMSEVEREEWRRRRAEIERQRAEAAAEREAARRARAARAVSSATEELERRIRQRLADHHQLASAAAAEAAAKEDIRSRIRDNLQERFRKALEEHNLSRMLRQLGLLAKGTYLRTAEQRSKALKSAKIRFHPDKVTGSLEDRVYAEEVSKLLNSWTWTK</sequence>
<feature type="compositionally biased region" description="Low complexity" evidence="1">
    <location>
        <begin position="857"/>
        <end position="867"/>
    </location>
</feature>
<dbReference type="EMBL" id="BNCQ01000070">
    <property type="protein sequence ID" value="GIM15832.1"/>
    <property type="molecule type" value="Genomic_DNA"/>
</dbReference>
<feature type="compositionally biased region" description="Basic residues" evidence="1">
    <location>
        <begin position="300"/>
        <end position="314"/>
    </location>
</feature>
<evidence type="ECO:0000313" key="2">
    <source>
        <dbReference type="EMBL" id="GIL91986.1"/>
    </source>
</evidence>
<evidence type="ECO:0000313" key="3">
    <source>
        <dbReference type="EMBL" id="GIM15832.1"/>
    </source>
</evidence>
<comment type="caution">
    <text evidence="3">The sequence shown here is derived from an EMBL/GenBank/DDBJ whole genome shotgun (WGS) entry which is preliminary data.</text>
</comment>
<feature type="region of interest" description="Disordered" evidence="1">
    <location>
        <begin position="1124"/>
        <end position="1148"/>
    </location>
</feature>
<gene>
    <name evidence="2" type="ORF">Vretifemale_19662</name>
    <name evidence="3" type="ORF">Vretimale_18535</name>
</gene>
<accession>A0A8J4GV48</accession>
<feature type="compositionally biased region" description="Basic and acidic residues" evidence="1">
    <location>
        <begin position="1034"/>
        <end position="1047"/>
    </location>
</feature>
<feature type="region of interest" description="Disordered" evidence="1">
    <location>
        <begin position="621"/>
        <end position="696"/>
    </location>
</feature>
<dbReference type="Proteomes" id="UP000747110">
    <property type="component" value="Unassembled WGS sequence"/>
</dbReference>
<feature type="compositionally biased region" description="Polar residues" evidence="1">
    <location>
        <begin position="955"/>
        <end position="969"/>
    </location>
</feature>
<organism evidence="3 4">
    <name type="scientific">Volvox reticuliferus</name>
    <dbReference type="NCBI Taxonomy" id="1737510"/>
    <lineage>
        <taxon>Eukaryota</taxon>
        <taxon>Viridiplantae</taxon>
        <taxon>Chlorophyta</taxon>
        <taxon>core chlorophytes</taxon>
        <taxon>Chlorophyceae</taxon>
        <taxon>CS clade</taxon>
        <taxon>Chlamydomonadales</taxon>
        <taxon>Volvocaceae</taxon>
        <taxon>Volvox</taxon>
    </lineage>
</organism>
<dbReference type="EMBL" id="BNCP01000071">
    <property type="protein sequence ID" value="GIL91986.1"/>
    <property type="molecule type" value="Genomic_DNA"/>
</dbReference>
<feature type="region of interest" description="Disordered" evidence="1">
    <location>
        <begin position="557"/>
        <end position="598"/>
    </location>
</feature>
<feature type="compositionally biased region" description="Polar residues" evidence="1">
    <location>
        <begin position="425"/>
        <end position="441"/>
    </location>
</feature>
<feature type="compositionally biased region" description="Low complexity" evidence="1">
    <location>
        <begin position="1093"/>
        <end position="1104"/>
    </location>
</feature>
<feature type="compositionally biased region" description="Polar residues" evidence="1">
    <location>
        <begin position="769"/>
        <end position="780"/>
    </location>
</feature>
<feature type="region of interest" description="Disordered" evidence="1">
    <location>
        <begin position="908"/>
        <end position="1003"/>
    </location>
</feature>
<dbReference type="OrthoDB" id="552457at2759"/>
<feature type="region of interest" description="Disordered" evidence="1">
    <location>
        <begin position="1168"/>
        <end position="1211"/>
    </location>
</feature>
<evidence type="ECO:0000256" key="1">
    <source>
        <dbReference type="SAM" id="MobiDB-lite"/>
    </source>
</evidence>
<feature type="region of interest" description="Disordered" evidence="1">
    <location>
        <begin position="1506"/>
        <end position="1569"/>
    </location>
</feature>
<feature type="compositionally biased region" description="Basic residues" evidence="1">
    <location>
        <begin position="730"/>
        <end position="743"/>
    </location>
</feature>
<feature type="compositionally biased region" description="Basic residues" evidence="1">
    <location>
        <begin position="670"/>
        <end position="688"/>
    </location>
</feature>
<reference evidence="3" key="1">
    <citation type="journal article" date="2021" name="Proc. Natl. Acad. Sci. U.S.A.">
        <title>Three genomes in the algal genus Volvox reveal the fate of a haploid sex-determining region after a transition to homothallism.</title>
        <authorList>
            <person name="Yamamoto K."/>
            <person name="Hamaji T."/>
            <person name="Kawai-Toyooka H."/>
            <person name="Matsuzaki R."/>
            <person name="Takahashi F."/>
            <person name="Nishimura Y."/>
            <person name="Kawachi M."/>
            <person name="Noguchi H."/>
            <person name="Minakuchi Y."/>
            <person name="Umen J.G."/>
            <person name="Toyoda A."/>
            <person name="Nozaki H."/>
        </authorList>
    </citation>
    <scope>NUCLEOTIDE SEQUENCE</scope>
    <source>
        <strain evidence="3">NIES-3785</strain>
        <strain evidence="2">NIES-3786</strain>
    </source>
</reference>
<feature type="compositionally biased region" description="Pro residues" evidence="1">
    <location>
        <begin position="578"/>
        <end position="589"/>
    </location>
</feature>